<dbReference type="AlphaFoldDB" id="A0AAV3H1X2"/>
<evidence type="ECO:0000313" key="1">
    <source>
        <dbReference type="EMBL" id="EKJ37726.1"/>
    </source>
</evidence>
<reference evidence="1 2" key="1">
    <citation type="submission" date="2012-06" db="EMBL/GenBank/DDBJ databases">
        <title>Genomic anatomy of Escherichia coli O157:H7 outbreaks.</title>
        <authorList>
            <person name="Eppinger M."/>
            <person name="Daugherty S."/>
            <person name="Agrawal S."/>
            <person name="Galens K."/>
            <person name="Tallon L."/>
            <person name="Shefchek K."/>
            <person name="Parankush S."/>
            <person name="Cebula T.A."/>
            <person name="Feng P."/>
            <person name="Soderlund R."/>
            <person name="Mammel M.K."/>
            <person name="DebRoy C."/>
            <person name="Dudley E.G."/>
            <person name="Tarr P.I."/>
            <person name="Fraser-Liggett C."/>
            <person name="Ravel J."/>
        </authorList>
    </citation>
    <scope>NUCLEOTIDE SEQUENCE [LARGE SCALE GENOMIC DNA]</scope>
    <source>
        <strain evidence="1 2">EC1870</strain>
    </source>
</reference>
<sequence length="45" mass="5112">MNAFCKGVHQLFTLLTRDCSKIIQKGEQVNTLVNSFTKSVHPLTY</sequence>
<proteinExistence type="predicted"/>
<gene>
    <name evidence="1" type="ORF">ECEC1870_4815</name>
</gene>
<evidence type="ECO:0000313" key="2">
    <source>
        <dbReference type="Proteomes" id="UP000006789"/>
    </source>
</evidence>
<name>A0AAV3H1X2_ECOLX</name>
<protein>
    <recommendedName>
        <fullName evidence="3">Mobile element protein</fullName>
    </recommendedName>
</protein>
<comment type="caution">
    <text evidence="1">The sequence shown here is derived from an EMBL/GenBank/DDBJ whole genome shotgun (WGS) entry which is preliminary data.</text>
</comment>
<accession>A0AAV3H1X2</accession>
<dbReference type="Proteomes" id="UP000006789">
    <property type="component" value="Unassembled WGS sequence"/>
</dbReference>
<dbReference type="EMBL" id="AMVG01000517">
    <property type="protein sequence ID" value="EKJ37726.1"/>
    <property type="molecule type" value="Genomic_DNA"/>
</dbReference>
<organism evidence="1 2">
    <name type="scientific">Escherichia coli EC1870</name>
    <dbReference type="NCBI Taxonomy" id="1005554"/>
    <lineage>
        <taxon>Bacteria</taxon>
        <taxon>Pseudomonadati</taxon>
        <taxon>Pseudomonadota</taxon>
        <taxon>Gammaproteobacteria</taxon>
        <taxon>Enterobacterales</taxon>
        <taxon>Enterobacteriaceae</taxon>
        <taxon>Escherichia</taxon>
    </lineage>
</organism>
<evidence type="ECO:0008006" key="3">
    <source>
        <dbReference type="Google" id="ProtNLM"/>
    </source>
</evidence>